<evidence type="ECO:0000313" key="2">
    <source>
        <dbReference type="EMBL" id="MCH96495.1"/>
    </source>
</evidence>
<reference evidence="2 3" key="1">
    <citation type="journal article" date="2018" name="Front. Plant Sci.">
        <title>Red Clover (Trifolium pratense) and Zigzag Clover (T. medium) - A Picture of Genomic Similarities and Differences.</title>
        <authorList>
            <person name="Dluhosova J."/>
            <person name="Istvanek J."/>
            <person name="Nedelnik J."/>
            <person name="Repkova J."/>
        </authorList>
    </citation>
    <scope>NUCLEOTIDE SEQUENCE [LARGE SCALE GENOMIC DNA]</scope>
    <source>
        <strain evidence="3">cv. 10/8</strain>
        <tissue evidence="2">Leaf</tissue>
    </source>
</reference>
<dbReference type="EMBL" id="LXQA010032469">
    <property type="protein sequence ID" value="MCH96495.1"/>
    <property type="molecule type" value="Genomic_DNA"/>
</dbReference>
<dbReference type="AlphaFoldDB" id="A0A392NBJ0"/>
<proteinExistence type="predicted"/>
<accession>A0A392NBJ0</accession>
<dbReference type="Proteomes" id="UP000265520">
    <property type="component" value="Unassembled WGS sequence"/>
</dbReference>
<sequence>MKLAGSKTPKYPTQPLLESKKKASIPKNPPYLFSNEPPEKKRKRIVKVKQENVIEAKTSGNTSASEAEVPEAKSSKDKKATETAATEDVKTSDNKESEQDKGIEATASEVKPTAEKDKGKTVKKPRTVKKRATRVQRKMVISYSEETEEEPLFKRKRT</sequence>
<name>A0A392NBJ0_9FABA</name>
<feature type="region of interest" description="Disordered" evidence="1">
    <location>
        <begin position="1"/>
        <end position="135"/>
    </location>
</feature>
<organism evidence="2 3">
    <name type="scientific">Trifolium medium</name>
    <dbReference type="NCBI Taxonomy" id="97028"/>
    <lineage>
        <taxon>Eukaryota</taxon>
        <taxon>Viridiplantae</taxon>
        <taxon>Streptophyta</taxon>
        <taxon>Embryophyta</taxon>
        <taxon>Tracheophyta</taxon>
        <taxon>Spermatophyta</taxon>
        <taxon>Magnoliopsida</taxon>
        <taxon>eudicotyledons</taxon>
        <taxon>Gunneridae</taxon>
        <taxon>Pentapetalae</taxon>
        <taxon>rosids</taxon>
        <taxon>fabids</taxon>
        <taxon>Fabales</taxon>
        <taxon>Fabaceae</taxon>
        <taxon>Papilionoideae</taxon>
        <taxon>50 kb inversion clade</taxon>
        <taxon>NPAAA clade</taxon>
        <taxon>Hologalegina</taxon>
        <taxon>IRL clade</taxon>
        <taxon>Trifolieae</taxon>
        <taxon>Trifolium</taxon>
    </lineage>
</organism>
<feature type="compositionally biased region" description="Basic residues" evidence="1">
    <location>
        <begin position="121"/>
        <end position="135"/>
    </location>
</feature>
<evidence type="ECO:0000313" key="3">
    <source>
        <dbReference type="Proteomes" id="UP000265520"/>
    </source>
</evidence>
<feature type="compositionally biased region" description="Basic and acidic residues" evidence="1">
    <location>
        <begin position="70"/>
        <end position="103"/>
    </location>
</feature>
<keyword evidence="3" id="KW-1185">Reference proteome</keyword>
<evidence type="ECO:0000256" key="1">
    <source>
        <dbReference type="SAM" id="MobiDB-lite"/>
    </source>
</evidence>
<protein>
    <submittedName>
        <fullName evidence="2">Uncharacterized protein</fullName>
    </submittedName>
</protein>
<comment type="caution">
    <text evidence="2">The sequence shown here is derived from an EMBL/GenBank/DDBJ whole genome shotgun (WGS) entry which is preliminary data.</text>
</comment>